<sequence>MTRISKAVFLCALFLLFSICIVEALADYRVENVSWDSYSDYTQISLQVPKEAGYIAKDLSDPPRLLINLYPAKLTFPKKEIEIKDKFVQRVRLSQDSEHVVKIVLDLTNPEYTYSIFSLEEPSRLIINIRGSREDLVADLLRKEEPSISLPEVPSKKKEEKVGIYRIILDPGHGGRDPGAIGPTGLQEKEVTLSIARKLSQLIREKMGLEVYLTRKDDRYVSLDQRAEIANQLNGDIFLSIHANAGFDKQAKGVETFFNSRYTYGEGAEMVAARENSVAESGDVPPEVKMILWDLIQNQYRSESNDLSHFIQRELSKSTGLEDRGVKSARFYVLRGVAMPACLIEVGFISNPWEEKELKKDSFRTKIALGIFNGLRNYIHSYNEKLNK</sequence>
<dbReference type="SMART" id="SM00646">
    <property type="entry name" value="Ami_3"/>
    <property type="match status" value="1"/>
</dbReference>
<evidence type="ECO:0000313" key="3">
    <source>
        <dbReference type="EMBL" id="RLE08866.1"/>
    </source>
</evidence>
<dbReference type="Gene3D" id="2.60.40.3500">
    <property type="match status" value="1"/>
</dbReference>
<dbReference type="GO" id="GO:0009253">
    <property type="term" value="P:peptidoglycan catabolic process"/>
    <property type="evidence" value="ECO:0007669"/>
    <property type="project" value="InterPro"/>
</dbReference>
<evidence type="ECO:0000313" key="4">
    <source>
        <dbReference type="Proteomes" id="UP000277457"/>
    </source>
</evidence>
<evidence type="ECO:0000259" key="2">
    <source>
        <dbReference type="SMART" id="SM00646"/>
    </source>
</evidence>
<dbReference type="SUPFAM" id="SSF53187">
    <property type="entry name" value="Zn-dependent exopeptidases"/>
    <property type="match status" value="1"/>
</dbReference>
<dbReference type="Gene3D" id="3.40.630.40">
    <property type="entry name" value="Zn-dependent exopeptidases"/>
    <property type="match status" value="1"/>
</dbReference>
<name>A0A662D6E9_UNCAE</name>
<dbReference type="EMBL" id="QMPY01000004">
    <property type="protein sequence ID" value="RLE08866.1"/>
    <property type="molecule type" value="Genomic_DNA"/>
</dbReference>
<dbReference type="CDD" id="cd02696">
    <property type="entry name" value="MurNAc-LAA"/>
    <property type="match status" value="1"/>
</dbReference>
<dbReference type="InterPro" id="IPR021731">
    <property type="entry name" value="AMIN_dom"/>
</dbReference>
<dbReference type="PANTHER" id="PTHR30404">
    <property type="entry name" value="N-ACETYLMURAMOYL-L-ALANINE AMIDASE"/>
    <property type="match status" value="1"/>
</dbReference>
<dbReference type="GO" id="GO:0008745">
    <property type="term" value="F:N-acetylmuramoyl-L-alanine amidase activity"/>
    <property type="evidence" value="ECO:0007669"/>
    <property type="project" value="InterPro"/>
</dbReference>
<dbReference type="Pfam" id="PF11741">
    <property type="entry name" value="AMIN"/>
    <property type="match status" value="1"/>
</dbReference>
<dbReference type="PANTHER" id="PTHR30404:SF0">
    <property type="entry name" value="N-ACETYLMURAMOYL-L-ALANINE AMIDASE AMIC"/>
    <property type="match status" value="1"/>
</dbReference>
<dbReference type="GO" id="GO:0030288">
    <property type="term" value="C:outer membrane-bounded periplasmic space"/>
    <property type="evidence" value="ECO:0007669"/>
    <property type="project" value="TreeGrafter"/>
</dbReference>
<dbReference type="FunFam" id="3.40.630.40:FF:000005">
    <property type="entry name" value="N-acetylmuramoyl-L-alanine amidase (AmiA)"/>
    <property type="match status" value="1"/>
</dbReference>
<accession>A0A662D6E9</accession>
<organism evidence="3 4">
    <name type="scientific">Aerophobetes bacterium</name>
    <dbReference type="NCBI Taxonomy" id="2030807"/>
    <lineage>
        <taxon>Bacteria</taxon>
        <taxon>Candidatus Aerophobota</taxon>
    </lineage>
</organism>
<protein>
    <recommendedName>
        <fullName evidence="2">MurNAc-LAA domain-containing protein</fullName>
    </recommendedName>
</protein>
<comment type="caution">
    <text evidence="3">The sequence shown here is derived from an EMBL/GenBank/DDBJ whole genome shotgun (WGS) entry which is preliminary data.</text>
</comment>
<dbReference type="AlphaFoldDB" id="A0A662D6E9"/>
<gene>
    <name evidence="3" type="ORF">DRZ78_00250</name>
</gene>
<dbReference type="Proteomes" id="UP000277457">
    <property type="component" value="Unassembled WGS sequence"/>
</dbReference>
<proteinExistence type="predicted"/>
<reference evidence="3 4" key="1">
    <citation type="submission" date="2018-06" db="EMBL/GenBank/DDBJ databases">
        <title>Extensive metabolic versatility and redundancy in microbially diverse, dynamic hydrothermal sediments.</title>
        <authorList>
            <person name="Dombrowski N."/>
            <person name="Teske A."/>
            <person name="Baker B.J."/>
        </authorList>
    </citation>
    <scope>NUCLEOTIDE SEQUENCE [LARGE SCALE GENOMIC DNA]</scope>
    <source>
        <strain evidence="3">B7_G13</strain>
    </source>
</reference>
<dbReference type="InterPro" id="IPR050695">
    <property type="entry name" value="N-acetylmuramoyl_amidase_3"/>
</dbReference>
<dbReference type="Pfam" id="PF01520">
    <property type="entry name" value="Amidase_3"/>
    <property type="match status" value="1"/>
</dbReference>
<evidence type="ECO:0000256" key="1">
    <source>
        <dbReference type="ARBA" id="ARBA00022801"/>
    </source>
</evidence>
<keyword evidence="1" id="KW-0378">Hydrolase</keyword>
<dbReference type="InterPro" id="IPR002508">
    <property type="entry name" value="MurNAc-LAA_cat"/>
</dbReference>
<feature type="domain" description="MurNAc-LAA" evidence="2">
    <location>
        <begin position="227"/>
        <end position="376"/>
    </location>
</feature>